<comment type="similarity">
    <text evidence="5">Belongs to the adenylate kinase family.</text>
</comment>
<comment type="subcellular location">
    <subcellularLocation>
        <location evidence="6">Cytoplasm</location>
    </subcellularLocation>
</comment>
<dbReference type="SUPFAM" id="SSF52540">
    <property type="entry name" value="P-loop containing nucleoside triphosphate hydrolases"/>
    <property type="match status" value="1"/>
</dbReference>
<dbReference type="InterPro" id="IPR027417">
    <property type="entry name" value="P-loop_NTPase"/>
</dbReference>
<evidence type="ECO:0000256" key="1">
    <source>
        <dbReference type="ARBA" id="ARBA00022679"/>
    </source>
</evidence>
<accession>A0A1G2F2P0</accession>
<comment type="catalytic activity">
    <reaction evidence="6">
        <text>AMP + ATP = 2 ADP</text>
        <dbReference type="Rhea" id="RHEA:12973"/>
        <dbReference type="ChEBI" id="CHEBI:30616"/>
        <dbReference type="ChEBI" id="CHEBI:456215"/>
        <dbReference type="ChEBI" id="CHEBI:456216"/>
        <dbReference type="EC" id="2.7.4.3"/>
    </reaction>
</comment>
<keyword evidence="6" id="KW-0067">ATP-binding</keyword>
<dbReference type="GO" id="GO:0005737">
    <property type="term" value="C:cytoplasm"/>
    <property type="evidence" value="ECO:0007669"/>
    <property type="project" value="UniProtKB-SubCell"/>
</dbReference>
<dbReference type="PRINTS" id="PR00094">
    <property type="entry name" value="ADENYLTKNASE"/>
</dbReference>
<reference evidence="7 8" key="1">
    <citation type="journal article" date="2016" name="Nat. Commun.">
        <title>Thousands of microbial genomes shed light on interconnected biogeochemical processes in an aquifer system.</title>
        <authorList>
            <person name="Anantharaman K."/>
            <person name="Brown C.T."/>
            <person name="Hug L.A."/>
            <person name="Sharon I."/>
            <person name="Castelle C.J."/>
            <person name="Probst A.J."/>
            <person name="Thomas B.C."/>
            <person name="Singh A."/>
            <person name="Wilkins M.J."/>
            <person name="Karaoz U."/>
            <person name="Brodie E.L."/>
            <person name="Williams K.H."/>
            <person name="Hubbard S.S."/>
            <person name="Banfield J.F."/>
        </authorList>
    </citation>
    <scope>NUCLEOTIDE SEQUENCE [LARGE SCALE GENOMIC DNA]</scope>
</reference>
<keyword evidence="4 5" id="KW-0418">Kinase</keyword>
<dbReference type="STRING" id="1801726.A3H02_02810"/>
<protein>
    <recommendedName>
        <fullName evidence="6">Adenylate kinase</fullName>
        <ecNumber evidence="6">2.7.4.3</ecNumber>
    </recommendedName>
</protein>
<dbReference type="Pfam" id="PF00406">
    <property type="entry name" value="ADK"/>
    <property type="match status" value="1"/>
</dbReference>
<organism evidence="7 8">
    <name type="scientific">Candidatus Niyogibacteria bacterium RIFCSPLOWO2_12_FULL_41_13</name>
    <dbReference type="NCBI Taxonomy" id="1801726"/>
    <lineage>
        <taxon>Bacteria</taxon>
        <taxon>Candidatus Niyogiibacteriota</taxon>
    </lineage>
</organism>
<dbReference type="Gene3D" id="3.40.50.300">
    <property type="entry name" value="P-loop containing nucleotide triphosphate hydrolases"/>
    <property type="match status" value="1"/>
</dbReference>
<dbReference type="InterPro" id="IPR000850">
    <property type="entry name" value="Adenylat/UMP-CMP_kin"/>
</dbReference>
<feature type="non-terminal residue" evidence="7">
    <location>
        <position position="159"/>
    </location>
</feature>
<gene>
    <name evidence="7" type="ORF">A3H02_02810</name>
</gene>
<dbReference type="EC" id="2.7.4.3" evidence="6"/>
<name>A0A1G2F2P0_9BACT</name>
<comment type="subunit">
    <text evidence="6">Monomer.</text>
</comment>
<evidence type="ECO:0000256" key="2">
    <source>
        <dbReference type="ARBA" id="ARBA00022727"/>
    </source>
</evidence>
<dbReference type="Proteomes" id="UP000176787">
    <property type="component" value="Unassembled WGS sequence"/>
</dbReference>
<evidence type="ECO:0000256" key="3">
    <source>
        <dbReference type="ARBA" id="ARBA00022741"/>
    </source>
</evidence>
<dbReference type="EMBL" id="MHMS01000019">
    <property type="protein sequence ID" value="OGZ31858.1"/>
    <property type="molecule type" value="Genomic_DNA"/>
</dbReference>
<dbReference type="GO" id="GO:0005524">
    <property type="term" value="F:ATP binding"/>
    <property type="evidence" value="ECO:0007669"/>
    <property type="project" value="UniProtKB-KW"/>
</dbReference>
<evidence type="ECO:0000313" key="8">
    <source>
        <dbReference type="Proteomes" id="UP000176787"/>
    </source>
</evidence>
<dbReference type="PANTHER" id="PTHR23359">
    <property type="entry name" value="NUCLEOTIDE KINASE"/>
    <property type="match status" value="1"/>
</dbReference>
<sequence length="159" mass="18479">MNNFLTILLIGRSGCGKGTQAELLVDFFKKRGEQVIYIYTGEHLRELSEQNNLTGKFIAERIMKQGGLTPTAFAVYSWTKDLIEKFQGKTHLIFDGSPRTKNEAVIMDEIFEFYGLRRVYPVLIDVSREQAFKRLKARARFDDTDESINHRLDYFEKDV</sequence>
<evidence type="ECO:0000256" key="6">
    <source>
        <dbReference type="RuleBase" id="RU003331"/>
    </source>
</evidence>
<proteinExistence type="inferred from homology"/>
<dbReference type="AlphaFoldDB" id="A0A1G2F2P0"/>
<evidence type="ECO:0000256" key="4">
    <source>
        <dbReference type="ARBA" id="ARBA00022777"/>
    </source>
</evidence>
<keyword evidence="2" id="KW-0545">Nucleotide biosynthesis</keyword>
<keyword evidence="1 5" id="KW-0808">Transferase</keyword>
<evidence type="ECO:0000256" key="5">
    <source>
        <dbReference type="RuleBase" id="RU003330"/>
    </source>
</evidence>
<keyword evidence="3 6" id="KW-0547">Nucleotide-binding</keyword>
<comment type="caution">
    <text evidence="7">The sequence shown here is derived from an EMBL/GenBank/DDBJ whole genome shotgun (WGS) entry which is preliminary data.</text>
</comment>
<evidence type="ECO:0000313" key="7">
    <source>
        <dbReference type="EMBL" id="OGZ31858.1"/>
    </source>
</evidence>
<dbReference type="GO" id="GO:0004017">
    <property type="term" value="F:AMP kinase activity"/>
    <property type="evidence" value="ECO:0007669"/>
    <property type="project" value="UniProtKB-EC"/>
</dbReference>